<dbReference type="GO" id="GO:0004089">
    <property type="term" value="F:carbonate dehydratase activity"/>
    <property type="evidence" value="ECO:0007669"/>
    <property type="project" value="UniProtKB-EC"/>
</dbReference>
<gene>
    <name evidence="9" type="ORF">GCM10007315_19740</name>
</gene>
<dbReference type="SUPFAM" id="SSF51069">
    <property type="entry name" value="Carbonic anhydrase"/>
    <property type="match status" value="1"/>
</dbReference>
<evidence type="ECO:0000256" key="7">
    <source>
        <dbReference type="SAM" id="SignalP"/>
    </source>
</evidence>
<evidence type="ECO:0000259" key="8">
    <source>
        <dbReference type="PROSITE" id="PS51144"/>
    </source>
</evidence>
<dbReference type="Proteomes" id="UP000638981">
    <property type="component" value="Unassembled WGS sequence"/>
</dbReference>
<evidence type="ECO:0000256" key="1">
    <source>
        <dbReference type="ARBA" id="ARBA00010718"/>
    </source>
</evidence>
<dbReference type="EMBL" id="BMYJ01000005">
    <property type="protein sequence ID" value="GHC56449.1"/>
    <property type="molecule type" value="Genomic_DNA"/>
</dbReference>
<feature type="signal peptide" evidence="7">
    <location>
        <begin position="1"/>
        <end position="22"/>
    </location>
</feature>
<proteinExistence type="inferred from homology"/>
<feature type="chain" id="PRO_5037848417" description="carbonic anhydrase" evidence="7">
    <location>
        <begin position="23"/>
        <end position="246"/>
    </location>
</feature>
<dbReference type="PANTHER" id="PTHR18952:SF265">
    <property type="entry name" value="CARBONIC ANHYDRASE"/>
    <property type="match status" value="1"/>
</dbReference>
<keyword evidence="5" id="KW-0456">Lyase</keyword>
<dbReference type="GO" id="GO:0008270">
    <property type="term" value="F:zinc ion binding"/>
    <property type="evidence" value="ECO:0007669"/>
    <property type="project" value="InterPro"/>
</dbReference>
<dbReference type="Gene3D" id="3.10.200.10">
    <property type="entry name" value="Alpha carbonic anhydrase"/>
    <property type="match status" value="1"/>
</dbReference>
<sequence>MTPHFAVLSATALALSLGTALAEDQVHWAYEGPGGPDHWGELSKEAGACAIGLEQSPIDLTHGIGASAPPVALAWNAEATWSVANNGHTIQANGTNAGKMTVDGKDYDLLQFHFHHPSEHAIDGQHSPMEVHFVHKAADGALAVLGVMLVGGGAEGPMDAIMQTAPQTEGEVPLGTADLSAFLPEKPGFFRYAGSLTTPPCSEIVLWTVMRDPVAVSDASLAAFATLFPMNARPLQAAHRRFILEN</sequence>
<dbReference type="InterPro" id="IPR041891">
    <property type="entry name" value="Alpha_CA_prokaryot-like"/>
</dbReference>
<keyword evidence="7" id="KW-0732">Signal</keyword>
<evidence type="ECO:0000256" key="3">
    <source>
        <dbReference type="ARBA" id="ARBA00022723"/>
    </source>
</evidence>
<comment type="similarity">
    <text evidence="1">Belongs to the alpha-carbonic anhydrase family.</text>
</comment>
<feature type="domain" description="Alpha-carbonic anhydrase" evidence="8">
    <location>
        <begin position="26"/>
        <end position="246"/>
    </location>
</feature>
<dbReference type="InterPro" id="IPR001148">
    <property type="entry name" value="CA_dom"/>
</dbReference>
<dbReference type="RefSeq" id="WP_189411489.1">
    <property type="nucleotide sequence ID" value="NZ_BMYJ01000005.1"/>
</dbReference>
<dbReference type="Pfam" id="PF00194">
    <property type="entry name" value="Carb_anhydrase"/>
    <property type="match status" value="1"/>
</dbReference>
<dbReference type="EC" id="4.2.1.1" evidence="2"/>
<comment type="caution">
    <text evidence="9">The sequence shown here is derived from an EMBL/GenBank/DDBJ whole genome shotgun (WGS) entry which is preliminary data.</text>
</comment>
<reference evidence="9" key="1">
    <citation type="journal article" date="2014" name="Int. J. Syst. Evol. Microbiol.">
        <title>Complete genome sequence of Corynebacterium casei LMG S-19264T (=DSM 44701T), isolated from a smear-ripened cheese.</title>
        <authorList>
            <consortium name="US DOE Joint Genome Institute (JGI-PGF)"/>
            <person name="Walter F."/>
            <person name="Albersmeier A."/>
            <person name="Kalinowski J."/>
            <person name="Ruckert C."/>
        </authorList>
    </citation>
    <scope>NUCLEOTIDE SEQUENCE</scope>
    <source>
        <strain evidence="9">KCTC 23310</strain>
    </source>
</reference>
<evidence type="ECO:0000313" key="10">
    <source>
        <dbReference type="Proteomes" id="UP000638981"/>
    </source>
</evidence>
<keyword evidence="4" id="KW-0862">Zinc</keyword>
<evidence type="ECO:0000313" key="9">
    <source>
        <dbReference type="EMBL" id="GHC56449.1"/>
    </source>
</evidence>
<organism evidence="9 10">
    <name type="scientific">Neogemmobacter tilapiae</name>
    <dbReference type="NCBI Taxonomy" id="875041"/>
    <lineage>
        <taxon>Bacteria</taxon>
        <taxon>Pseudomonadati</taxon>
        <taxon>Pseudomonadota</taxon>
        <taxon>Alphaproteobacteria</taxon>
        <taxon>Rhodobacterales</taxon>
        <taxon>Paracoccaceae</taxon>
        <taxon>Neogemmobacter</taxon>
    </lineage>
</organism>
<evidence type="ECO:0000256" key="5">
    <source>
        <dbReference type="ARBA" id="ARBA00023239"/>
    </source>
</evidence>
<evidence type="ECO:0000256" key="4">
    <source>
        <dbReference type="ARBA" id="ARBA00022833"/>
    </source>
</evidence>
<dbReference type="CDD" id="cd03124">
    <property type="entry name" value="alpha_CA_prokaryotic_like"/>
    <property type="match status" value="1"/>
</dbReference>
<dbReference type="AlphaFoldDB" id="A0A918WKU1"/>
<dbReference type="InterPro" id="IPR036398">
    <property type="entry name" value="CA_dom_sf"/>
</dbReference>
<name>A0A918WKU1_9RHOB</name>
<dbReference type="PANTHER" id="PTHR18952">
    <property type="entry name" value="CARBONIC ANHYDRASE"/>
    <property type="match status" value="1"/>
</dbReference>
<reference evidence="9" key="2">
    <citation type="submission" date="2020-09" db="EMBL/GenBank/DDBJ databases">
        <authorList>
            <person name="Sun Q."/>
            <person name="Kim S."/>
        </authorList>
    </citation>
    <scope>NUCLEOTIDE SEQUENCE</scope>
    <source>
        <strain evidence="9">KCTC 23310</strain>
    </source>
</reference>
<dbReference type="SMART" id="SM01057">
    <property type="entry name" value="Carb_anhydrase"/>
    <property type="match status" value="1"/>
</dbReference>
<keyword evidence="10" id="KW-1185">Reference proteome</keyword>
<evidence type="ECO:0000256" key="6">
    <source>
        <dbReference type="ARBA" id="ARBA00048348"/>
    </source>
</evidence>
<comment type="catalytic activity">
    <reaction evidence="6">
        <text>hydrogencarbonate + H(+) = CO2 + H2O</text>
        <dbReference type="Rhea" id="RHEA:10748"/>
        <dbReference type="ChEBI" id="CHEBI:15377"/>
        <dbReference type="ChEBI" id="CHEBI:15378"/>
        <dbReference type="ChEBI" id="CHEBI:16526"/>
        <dbReference type="ChEBI" id="CHEBI:17544"/>
        <dbReference type="EC" id="4.2.1.1"/>
    </reaction>
</comment>
<dbReference type="InterPro" id="IPR023561">
    <property type="entry name" value="Carbonic_anhydrase_a-class"/>
</dbReference>
<protein>
    <recommendedName>
        <fullName evidence="2">carbonic anhydrase</fullName>
        <ecNumber evidence="2">4.2.1.1</ecNumber>
    </recommendedName>
</protein>
<accession>A0A918WKU1</accession>
<dbReference type="PROSITE" id="PS51144">
    <property type="entry name" value="ALPHA_CA_2"/>
    <property type="match status" value="1"/>
</dbReference>
<evidence type="ECO:0000256" key="2">
    <source>
        <dbReference type="ARBA" id="ARBA00012925"/>
    </source>
</evidence>
<keyword evidence="3" id="KW-0479">Metal-binding</keyword>